<dbReference type="SUPFAM" id="SSF53807">
    <property type="entry name" value="Helical backbone' metal receptor"/>
    <property type="match status" value="1"/>
</dbReference>
<comment type="similarity">
    <text evidence="2">Belongs to the bacterial solute-binding protein 8 family.</text>
</comment>
<dbReference type="InterPro" id="IPR002491">
    <property type="entry name" value="ABC_transptr_periplasmic_BD"/>
</dbReference>
<proteinExistence type="inferred from homology"/>
<dbReference type="PROSITE" id="PS50983">
    <property type="entry name" value="FE_B12_PBP"/>
    <property type="match status" value="1"/>
</dbReference>
<keyword evidence="4" id="KW-0408">Iron</keyword>
<reference evidence="8" key="1">
    <citation type="submission" date="2014-09" db="EMBL/GenBank/DDBJ databases">
        <authorList>
            <person name="Illeghems K.G."/>
        </authorList>
    </citation>
    <scope>NUCLEOTIDE SEQUENCE [LARGE SCALE GENOMIC DNA]</scope>
    <source>
        <strain evidence="8">108B</strain>
    </source>
</reference>
<protein>
    <submittedName>
        <fullName evidence="7">Periplasmic binding protein</fullName>
    </submittedName>
</protein>
<dbReference type="GO" id="GO:1901678">
    <property type="term" value="P:iron coordination entity transport"/>
    <property type="evidence" value="ECO:0007669"/>
    <property type="project" value="UniProtKB-ARBA"/>
</dbReference>
<dbReference type="KEGG" id="asz:ASN_3241"/>
<evidence type="ECO:0000313" key="7">
    <source>
        <dbReference type="EMBL" id="CEF42483.1"/>
    </source>
</evidence>
<evidence type="ECO:0000256" key="4">
    <source>
        <dbReference type="ARBA" id="ARBA00022496"/>
    </source>
</evidence>
<dbReference type="GeneID" id="34784195"/>
<accession>A0A0U5BD56</accession>
<dbReference type="Proteomes" id="UP000056109">
    <property type="component" value="Chromosome I"/>
</dbReference>
<name>A0A0U5BD56_9PROT</name>
<keyword evidence="4" id="KW-0410">Iron transport</keyword>
<dbReference type="AlphaFoldDB" id="A0A0U5BD56"/>
<dbReference type="PATRIC" id="fig|446692.3.peg.3430"/>
<evidence type="ECO:0000313" key="8">
    <source>
        <dbReference type="Proteomes" id="UP000056109"/>
    </source>
</evidence>
<evidence type="ECO:0000259" key="6">
    <source>
        <dbReference type="PROSITE" id="PS50983"/>
    </source>
</evidence>
<comment type="subcellular location">
    <subcellularLocation>
        <location evidence="1">Cell envelope</location>
    </subcellularLocation>
</comment>
<evidence type="ECO:0000256" key="2">
    <source>
        <dbReference type="ARBA" id="ARBA00008814"/>
    </source>
</evidence>
<keyword evidence="4" id="KW-0406">Ion transport</keyword>
<dbReference type="Pfam" id="PF01497">
    <property type="entry name" value="Peripla_BP_2"/>
    <property type="match status" value="1"/>
</dbReference>
<keyword evidence="5" id="KW-0732">Signal</keyword>
<gene>
    <name evidence="7" type="primary">fhuD</name>
    <name evidence="7" type="ORF">ASN_3241</name>
</gene>
<feature type="domain" description="Fe/B12 periplasmic-binding" evidence="6">
    <location>
        <begin position="44"/>
        <end position="311"/>
    </location>
</feature>
<keyword evidence="8" id="KW-1185">Reference proteome</keyword>
<keyword evidence="3" id="KW-0813">Transport</keyword>
<dbReference type="CDD" id="cd01146">
    <property type="entry name" value="FhuD"/>
    <property type="match status" value="1"/>
</dbReference>
<evidence type="ECO:0000256" key="3">
    <source>
        <dbReference type="ARBA" id="ARBA00022448"/>
    </source>
</evidence>
<dbReference type="RefSeq" id="WP_058988646.1">
    <property type="nucleotide sequence ID" value="NZ_LN606600.1"/>
</dbReference>
<dbReference type="GO" id="GO:0030288">
    <property type="term" value="C:outer membrane-bounded periplasmic space"/>
    <property type="evidence" value="ECO:0007669"/>
    <property type="project" value="TreeGrafter"/>
</dbReference>
<dbReference type="EMBL" id="LN606600">
    <property type="protein sequence ID" value="CEF42483.1"/>
    <property type="molecule type" value="Genomic_DNA"/>
</dbReference>
<dbReference type="PANTHER" id="PTHR30532">
    <property type="entry name" value="IRON III DICITRATE-BINDING PERIPLASMIC PROTEIN"/>
    <property type="match status" value="1"/>
</dbReference>
<sequence length="311" mass="34793">MTYYRRHILGSMVLSLLPFCNTKAEDLCIHDDLGETCVDKTASRVVALDQQSIEFLLALGVQPVGVTSPTNYRKFTGNSAPELSYSVQDLGLSSSPNIELIMALQPDLILGNITNVQKNLSLLKEIAPVSAFASYPSGHSDQFNTMLSNLRTIARLVGRATEADHFCKMLDTTLDTGYRRLASLGLTSKPVVLGNINAGARGAEIMLFNQNALPAQILKRLGFSYACNDERYREKGFTVTSVETLMEFENADFLYMPFNEKGMERLIQTPIWRNLRFVREKRLHSIPYRLIHNAPLSTRLFQTDVVSAFQS</sequence>
<dbReference type="InterPro" id="IPR051313">
    <property type="entry name" value="Bact_iron-sidero_bind"/>
</dbReference>
<dbReference type="Gene3D" id="3.40.50.1980">
    <property type="entry name" value="Nitrogenase molybdenum iron protein domain"/>
    <property type="match status" value="2"/>
</dbReference>
<dbReference type="PANTHER" id="PTHR30532:SF1">
    <property type="entry name" value="IRON(3+)-HYDROXAMATE-BINDING PROTEIN FHUD"/>
    <property type="match status" value="1"/>
</dbReference>
<evidence type="ECO:0000256" key="5">
    <source>
        <dbReference type="ARBA" id="ARBA00022729"/>
    </source>
</evidence>
<evidence type="ECO:0000256" key="1">
    <source>
        <dbReference type="ARBA" id="ARBA00004196"/>
    </source>
</evidence>
<organism evidence="7 8">
    <name type="scientific">Acetobacter senegalensis</name>
    <dbReference type="NCBI Taxonomy" id="446692"/>
    <lineage>
        <taxon>Bacteria</taxon>
        <taxon>Pseudomonadati</taxon>
        <taxon>Pseudomonadota</taxon>
        <taxon>Alphaproteobacteria</taxon>
        <taxon>Acetobacterales</taxon>
        <taxon>Acetobacteraceae</taxon>
        <taxon>Acetobacter</taxon>
    </lineage>
</organism>